<dbReference type="EMBL" id="MNYI01000112">
    <property type="protein sequence ID" value="OIP40644.1"/>
    <property type="molecule type" value="Genomic_DNA"/>
</dbReference>
<dbReference type="PANTHER" id="PTHR42845">
    <property type="entry name" value="COENZYME F420-REDUCING HYDROGENASE, GAMMA SUBUNIT"/>
    <property type="match status" value="1"/>
</dbReference>
<feature type="domain" description="NADH:ubiquinone oxidoreductase-like 20kDa subunit" evidence="2">
    <location>
        <begin position="14"/>
        <end position="151"/>
    </location>
</feature>
<dbReference type="GO" id="GO:0051536">
    <property type="term" value="F:iron-sulfur cluster binding"/>
    <property type="evidence" value="ECO:0007669"/>
    <property type="project" value="InterPro"/>
</dbReference>
<organism evidence="3 4">
    <name type="scientific">Candidatus Desantisbacteria bacterium CG2_30_40_21</name>
    <dbReference type="NCBI Taxonomy" id="1817895"/>
    <lineage>
        <taxon>Bacteria</taxon>
        <taxon>Candidatus Desantisiibacteriota</taxon>
    </lineage>
</organism>
<reference evidence="3 4" key="1">
    <citation type="journal article" date="2016" name="Environ. Microbiol.">
        <title>Genomic resolution of a cold subsurface aquifer community provides metabolic insights for novel microbes adapted to high CO concentrations.</title>
        <authorList>
            <person name="Probst A.J."/>
            <person name="Castelle C.J."/>
            <person name="Singh A."/>
            <person name="Brown C.T."/>
            <person name="Anantharaman K."/>
            <person name="Sharon I."/>
            <person name="Hug L.A."/>
            <person name="Burstein D."/>
            <person name="Emerson J.B."/>
            <person name="Thomas B.C."/>
            <person name="Banfield J.F."/>
        </authorList>
    </citation>
    <scope>NUCLEOTIDE SEQUENCE [LARGE SCALE GENOMIC DNA]</scope>
    <source>
        <strain evidence="3">CG2_30_40_21</strain>
    </source>
</reference>
<dbReference type="Pfam" id="PF01058">
    <property type="entry name" value="Oxidored_q6"/>
    <property type="match status" value="1"/>
</dbReference>
<dbReference type="GO" id="GO:0016491">
    <property type="term" value="F:oxidoreductase activity"/>
    <property type="evidence" value="ECO:0007669"/>
    <property type="project" value="UniProtKB-KW"/>
</dbReference>
<name>A0A1J5DX09_9BACT</name>
<gene>
    <name evidence="3" type="ORF">AUJ95_04335</name>
</gene>
<dbReference type="AlphaFoldDB" id="A0A1J5DX09"/>
<keyword evidence="1" id="KW-0560">Oxidoreductase</keyword>
<dbReference type="InterPro" id="IPR006137">
    <property type="entry name" value="NADH_UbQ_OxRdtase-like_20kDa"/>
</dbReference>
<dbReference type="Gene3D" id="3.40.50.700">
    <property type="entry name" value="NADH:ubiquinone oxidoreductase-like, 20kDa subunit"/>
    <property type="match status" value="1"/>
</dbReference>
<accession>A0A1J5DX09</accession>
<sequence length="251" mass="28061">MPKPRIGIYGLTSCAGDQLTILNCEDEILEIASRVDIKSFCLAQTGNEETKLDIALVEGTVSTQKDLERLREIRGRASILVAMGTCACWGGMYTMRNDISRTELLKGVYGENGDKYFDSLPAQPLKNFVKVDLPITGCPIEKKWFLRIFKAFLHGDIIEVPNFSLCSECKLKENECLLVNRGIFCLGPITLAGCKARCPSHNIPCIGCHGPVDEANYAAEVNILLDKEYTLEEIKRKMGFFVFNPDIKQRQ</sequence>
<dbReference type="SUPFAM" id="SSF56770">
    <property type="entry name" value="HydA/Nqo6-like"/>
    <property type="match status" value="1"/>
</dbReference>
<dbReference type="PANTHER" id="PTHR42845:SF3">
    <property type="entry name" value="CYTOSOLIC NIFE-HYDROGENASE, DELTA SUBUNIT"/>
    <property type="match status" value="1"/>
</dbReference>
<evidence type="ECO:0000259" key="2">
    <source>
        <dbReference type="Pfam" id="PF01058"/>
    </source>
</evidence>
<dbReference type="InterPro" id="IPR051349">
    <property type="entry name" value="Hydrogenase_assoc-protein"/>
</dbReference>
<evidence type="ECO:0000313" key="4">
    <source>
        <dbReference type="Proteomes" id="UP000183085"/>
    </source>
</evidence>
<protein>
    <recommendedName>
        <fullName evidence="2">NADH:ubiquinone oxidoreductase-like 20kDa subunit domain-containing protein</fullName>
    </recommendedName>
</protein>
<evidence type="ECO:0000313" key="3">
    <source>
        <dbReference type="EMBL" id="OIP40644.1"/>
    </source>
</evidence>
<dbReference type="Proteomes" id="UP000183085">
    <property type="component" value="Unassembled WGS sequence"/>
</dbReference>
<dbReference type="InterPro" id="IPR037024">
    <property type="entry name" value="NiFe_Hase_small_N_sf"/>
</dbReference>
<proteinExistence type="predicted"/>
<dbReference type="STRING" id="1817895.AUJ95_04335"/>
<evidence type="ECO:0000256" key="1">
    <source>
        <dbReference type="ARBA" id="ARBA00023002"/>
    </source>
</evidence>
<comment type="caution">
    <text evidence="3">The sequence shown here is derived from an EMBL/GenBank/DDBJ whole genome shotgun (WGS) entry which is preliminary data.</text>
</comment>